<dbReference type="GO" id="GO:0007165">
    <property type="term" value="P:signal transduction"/>
    <property type="evidence" value="ECO:0007669"/>
    <property type="project" value="InterPro"/>
</dbReference>
<keyword evidence="3" id="KW-1185">Reference proteome</keyword>
<name>A0A8D5AK67_9GAMM</name>
<dbReference type="InterPro" id="IPR036061">
    <property type="entry name" value="CheW-like_dom_sf"/>
</dbReference>
<sequence>MLVQPELALDAYLEALLATVPEADVELDVDVPVLEVETLTAVTEPVTEAVAQIAPIESVESEALAQPDAEGEFHALFFRIGGLTLATPVLGLKRIVDFDFTAMSVTALPNQPSWLLGLVENQGETLGVMHTAELLLGQEKSMRRDFMAEPYRKIIISRQGRYGFACDEVLEMVKLRPEDVRWRANRHGDHRAWLMGTVSERLSVLVDLAELTPIRR</sequence>
<gene>
    <name evidence="2" type="ORF">MoryE10_20950</name>
</gene>
<dbReference type="InterPro" id="IPR002545">
    <property type="entry name" value="CheW-lke_dom"/>
</dbReference>
<reference evidence="2" key="1">
    <citation type="submission" date="2019-06" db="EMBL/GenBank/DDBJ databases">
        <title>Complete genome sequence of Methylogaea oryzae strain JCM16910.</title>
        <authorList>
            <person name="Asakawa S."/>
        </authorList>
    </citation>
    <scope>NUCLEOTIDE SEQUENCE</scope>
    <source>
        <strain evidence="2">E10</strain>
    </source>
</reference>
<evidence type="ECO:0000313" key="2">
    <source>
        <dbReference type="EMBL" id="BBL71489.1"/>
    </source>
</evidence>
<dbReference type="Proteomes" id="UP000824988">
    <property type="component" value="Chromosome"/>
</dbReference>
<evidence type="ECO:0000313" key="3">
    <source>
        <dbReference type="Proteomes" id="UP000824988"/>
    </source>
</evidence>
<protein>
    <recommendedName>
        <fullName evidence="1">CheW-like domain-containing protein</fullName>
    </recommendedName>
</protein>
<dbReference type="Gene3D" id="2.30.30.40">
    <property type="entry name" value="SH3 Domains"/>
    <property type="match status" value="1"/>
</dbReference>
<dbReference type="SUPFAM" id="SSF50341">
    <property type="entry name" value="CheW-like"/>
    <property type="match status" value="1"/>
</dbReference>
<organism evidence="2 3">
    <name type="scientific">Methylogaea oryzae</name>
    <dbReference type="NCBI Taxonomy" id="1295382"/>
    <lineage>
        <taxon>Bacteria</taxon>
        <taxon>Pseudomonadati</taxon>
        <taxon>Pseudomonadota</taxon>
        <taxon>Gammaproteobacteria</taxon>
        <taxon>Methylococcales</taxon>
        <taxon>Methylococcaceae</taxon>
        <taxon>Methylogaea</taxon>
    </lineage>
</organism>
<dbReference type="GO" id="GO:0006935">
    <property type="term" value="P:chemotaxis"/>
    <property type="evidence" value="ECO:0007669"/>
    <property type="project" value="InterPro"/>
</dbReference>
<accession>A0A8D5AK67</accession>
<proteinExistence type="predicted"/>
<dbReference type="PROSITE" id="PS50851">
    <property type="entry name" value="CHEW"/>
    <property type="match status" value="1"/>
</dbReference>
<dbReference type="KEGG" id="moz:MoryE10_20950"/>
<dbReference type="Pfam" id="PF01584">
    <property type="entry name" value="CheW"/>
    <property type="match status" value="1"/>
</dbReference>
<dbReference type="AlphaFoldDB" id="A0A8D5AK67"/>
<dbReference type="RefSeq" id="WP_054773335.1">
    <property type="nucleotide sequence ID" value="NZ_AP019782.1"/>
</dbReference>
<evidence type="ECO:0000259" key="1">
    <source>
        <dbReference type="PROSITE" id="PS50851"/>
    </source>
</evidence>
<feature type="domain" description="CheW-like" evidence="1">
    <location>
        <begin position="72"/>
        <end position="216"/>
    </location>
</feature>
<dbReference type="Gene3D" id="2.40.50.180">
    <property type="entry name" value="CheA-289, Domain 4"/>
    <property type="match status" value="1"/>
</dbReference>
<dbReference type="SMART" id="SM00260">
    <property type="entry name" value="CheW"/>
    <property type="match status" value="1"/>
</dbReference>
<dbReference type="EMBL" id="AP019782">
    <property type="protein sequence ID" value="BBL71489.1"/>
    <property type="molecule type" value="Genomic_DNA"/>
</dbReference>